<dbReference type="SUPFAM" id="SSF51316">
    <property type="entry name" value="Mss4-like"/>
    <property type="match status" value="1"/>
</dbReference>
<dbReference type="GO" id="GO:0030091">
    <property type="term" value="P:protein repair"/>
    <property type="evidence" value="ECO:0007669"/>
    <property type="project" value="InterPro"/>
</dbReference>
<evidence type="ECO:0000256" key="3">
    <source>
        <dbReference type="ARBA" id="ARBA00022833"/>
    </source>
</evidence>
<dbReference type="InterPro" id="IPR011057">
    <property type="entry name" value="Mss4-like_sf"/>
</dbReference>
<reference evidence="7" key="1">
    <citation type="submission" date="2014-11" db="EMBL/GenBank/DDBJ databases">
        <authorList>
            <person name="Otto D Thomas"/>
            <person name="Naeem Raeece"/>
        </authorList>
    </citation>
    <scope>NUCLEOTIDE SEQUENCE</scope>
</reference>
<dbReference type="Pfam" id="PF01641">
    <property type="entry name" value="SelR"/>
    <property type="match status" value="1"/>
</dbReference>
<dbReference type="GO" id="GO:0046872">
    <property type="term" value="F:metal ion binding"/>
    <property type="evidence" value="ECO:0007669"/>
    <property type="project" value="UniProtKB-KW"/>
</dbReference>
<dbReference type="PANTHER" id="PTHR46081:SF8">
    <property type="entry name" value="PEPTIDE METHIONINE SULFOXIDE REDUCTASE 2"/>
    <property type="match status" value="1"/>
</dbReference>
<comment type="cofactor">
    <cofactor evidence="5">
        <name>Zn(2+)</name>
        <dbReference type="ChEBI" id="CHEBI:29105"/>
    </cofactor>
    <text evidence="5">Binds 1 zinc ion per subunit.</text>
</comment>
<keyword evidence="3 5" id="KW-0862">Zinc</keyword>
<evidence type="ECO:0000259" key="6">
    <source>
        <dbReference type="PROSITE" id="PS51790"/>
    </source>
</evidence>
<feature type="chain" id="PRO_5015801062" description="Peptide-methionine (R)-S-oxide reductase" evidence="5">
    <location>
        <begin position="18"/>
        <end position="208"/>
    </location>
</feature>
<dbReference type="EC" id="1.8.4.12" evidence="5"/>
<dbReference type="PROSITE" id="PS51790">
    <property type="entry name" value="MSRB"/>
    <property type="match status" value="1"/>
</dbReference>
<feature type="signal peptide" evidence="5">
    <location>
        <begin position="1"/>
        <end position="17"/>
    </location>
</feature>
<keyword evidence="5" id="KW-0732">Signal</keyword>
<dbReference type="InterPro" id="IPR028427">
    <property type="entry name" value="Met_Sox_Rdtase_MsrB"/>
</dbReference>
<accession>A0A0G4EZ39</accession>
<evidence type="ECO:0000313" key="7">
    <source>
        <dbReference type="EMBL" id="CEM04257.1"/>
    </source>
</evidence>
<sequence>MRFLSVAFLAFPAVTAGFPSPGGFLGRSRSRWGRQVAQKSSLGAFDFIFGGSKEEVKEGTKEGFEIEKSPNEWQQELDRDEYFVLREKGTEPPGSGQYNKFYPKAGYFACKGCGNPLYSAKSKFDSGCGWPAFDACYEGAIRTEIDNSMFMRRVEIMCNKCGGHLGHVFEGEGMTKSNERHCVNSISVRYVDRGPEQAPAEGSVFGKK</sequence>
<dbReference type="InterPro" id="IPR002579">
    <property type="entry name" value="Met_Sox_Rdtase_MsrB_dom"/>
</dbReference>
<dbReference type="VEuPathDB" id="CryptoDB:Cvel_14233"/>
<comment type="catalytic activity">
    <reaction evidence="5">
        <text>L-methionyl-[protein] + [thioredoxin]-disulfide + H2O = L-methionyl-(R)-S-oxide-[protein] + [thioredoxin]-dithiol</text>
        <dbReference type="Rhea" id="RHEA:24164"/>
        <dbReference type="Rhea" id="RHEA-COMP:10698"/>
        <dbReference type="Rhea" id="RHEA-COMP:10700"/>
        <dbReference type="Rhea" id="RHEA-COMP:12313"/>
        <dbReference type="Rhea" id="RHEA-COMP:12314"/>
        <dbReference type="ChEBI" id="CHEBI:15377"/>
        <dbReference type="ChEBI" id="CHEBI:16044"/>
        <dbReference type="ChEBI" id="CHEBI:29950"/>
        <dbReference type="ChEBI" id="CHEBI:45764"/>
        <dbReference type="ChEBI" id="CHEBI:50058"/>
        <dbReference type="EC" id="1.8.4.12"/>
    </reaction>
</comment>
<name>A0A0G4EZ39_9ALVE</name>
<evidence type="ECO:0000256" key="2">
    <source>
        <dbReference type="ARBA" id="ARBA00022723"/>
    </source>
</evidence>
<comment type="similarity">
    <text evidence="1 5">Belongs to the MsrB Met sulfoxide reductase family.</text>
</comment>
<dbReference type="EMBL" id="CDMZ01000005">
    <property type="protein sequence ID" value="CEM04257.1"/>
    <property type="molecule type" value="Genomic_DNA"/>
</dbReference>
<proteinExistence type="inferred from homology"/>
<protein>
    <recommendedName>
        <fullName evidence="5">Peptide-methionine (R)-S-oxide reductase</fullName>
        <ecNumber evidence="5">1.8.4.12</ecNumber>
    </recommendedName>
</protein>
<evidence type="ECO:0000256" key="4">
    <source>
        <dbReference type="ARBA" id="ARBA00023002"/>
    </source>
</evidence>
<dbReference type="Gene3D" id="2.170.150.20">
    <property type="entry name" value="Peptide methionine sulfoxide reductase"/>
    <property type="match status" value="1"/>
</dbReference>
<dbReference type="NCBIfam" id="TIGR00357">
    <property type="entry name" value="peptide-methionine (R)-S-oxide reductase MsrB"/>
    <property type="match status" value="1"/>
</dbReference>
<dbReference type="PhylomeDB" id="A0A0G4EZ39"/>
<gene>
    <name evidence="7" type="ORF">Cvel_14233</name>
</gene>
<evidence type="ECO:0000256" key="5">
    <source>
        <dbReference type="RuleBase" id="RU365044"/>
    </source>
</evidence>
<dbReference type="AlphaFoldDB" id="A0A0G4EZ39"/>
<organism evidence="7">
    <name type="scientific">Chromera velia CCMP2878</name>
    <dbReference type="NCBI Taxonomy" id="1169474"/>
    <lineage>
        <taxon>Eukaryota</taxon>
        <taxon>Sar</taxon>
        <taxon>Alveolata</taxon>
        <taxon>Colpodellida</taxon>
        <taxon>Chromeraceae</taxon>
        <taxon>Chromera</taxon>
    </lineage>
</organism>
<keyword evidence="2 5" id="KW-0479">Metal-binding</keyword>
<dbReference type="PANTHER" id="PTHR46081">
    <property type="entry name" value="PEPTIDE METHIONINE SULFOXIDE REDUCTASE 2"/>
    <property type="match status" value="1"/>
</dbReference>
<keyword evidence="4 5" id="KW-0560">Oxidoreductase</keyword>
<evidence type="ECO:0000256" key="1">
    <source>
        <dbReference type="ARBA" id="ARBA00007174"/>
    </source>
</evidence>
<dbReference type="GO" id="GO:0033743">
    <property type="term" value="F:peptide-methionine (R)-S-oxide reductase activity"/>
    <property type="evidence" value="ECO:0007669"/>
    <property type="project" value="UniProtKB-EC"/>
</dbReference>
<feature type="domain" description="MsrB" evidence="6">
    <location>
        <begin position="70"/>
        <end position="193"/>
    </location>
</feature>
<dbReference type="GO" id="GO:0006979">
    <property type="term" value="P:response to oxidative stress"/>
    <property type="evidence" value="ECO:0007669"/>
    <property type="project" value="InterPro"/>
</dbReference>